<feature type="compositionally biased region" description="Low complexity" evidence="5">
    <location>
        <begin position="197"/>
        <end position="210"/>
    </location>
</feature>
<dbReference type="Pfam" id="PF00096">
    <property type="entry name" value="zf-C2H2"/>
    <property type="match status" value="3"/>
</dbReference>
<feature type="domain" description="C2H2-type" evidence="6">
    <location>
        <begin position="333"/>
        <end position="360"/>
    </location>
</feature>
<dbReference type="InterPro" id="IPR036236">
    <property type="entry name" value="Znf_C2H2_sf"/>
</dbReference>
<feature type="region of interest" description="Disordered" evidence="5">
    <location>
        <begin position="197"/>
        <end position="265"/>
    </location>
</feature>
<feature type="compositionally biased region" description="Basic residues" evidence="5">
    <location>
        <begin position="254"/>
        <end position="263"/>
    </location>
</feature>
<evidence type="ECO:0000259" key="6">
    <source>
        <dbReference type="PROSITE" id="PS50157"/>
    </source>
</evidence>
<reference evidence="7 8" key="1">
    <citation type="journal article" date="2020" name="Genome Biol. Evol.">
        <title>A new high-quality draft genome assembly of the Chinese cordyceps Ophiocordyceps sinensis.</title>
        <authorList>
            <person name="Shu R."/>
            <person name="Zhang J."/>
            <person name="Meng Q."/>
            <person name="Zhang H."/>
            <person name="Zhou G."/>
            <person name="Li M."/>
            <person name="Wu P."/>
            <person name="Zhao Y."/>
            <person name="Chen C."/>
            <person name="Qin Q."/>
        </authorList>
    </citation>
    <scope>NUCLEOTIDE SEQUENCE [LARGE SCALE GENOMIC DNA]</scope>
    <source>
        <strain evidence="7 8">IOZ07</strain>
    </source>
</reference>
<feature type="compositionally biased region" description="Low complexity" evidence="5">
    <location>
        <begin position="1"/>
        <end position="12"/>
    </location>
</feature>
<sequence>MDLCPQSVVASPSPSPQRLAKPTPCDLGPGCSLQLPSPDLVNLHYKQSCFSRPLNTYCFINERLGPHPLAPTGAMAGPGWRYTDSVSAALAPTPSPTSAPSMLTPDYDSLAEYEAGLSPVPFSYTGGLPPGCSTPRASSHLVHDASRSAGPAVSSIFSGSFARQMKQGGDRMNLESAASPFGASAYPMAGSLQPSYDSSLSPLAASPRSYETGSSTSAWRTQSCGNQRHVLSGSSQPKGPVSPHSMASSAALSRTRRIPRKHTTKEEANFQCSVQGCGKFFSRSYNFKSHMETHDEQREYPFPCLVGGCAKKFVRKTDLQRHHQSVHKKERNHRCDYCGRLFARKDTLRRHMEDGCSKRFDIETLDLRSEHHNTLDPAARGGRPSPIRTASIAKILPPMTASLAHSLGANRYPEMEPKMQLPDRTWER</sequence>
<evidence type="ECO:0000313" key="7">
    <source>
        <dbReference type="EMBL" id="KAF4509562.1"/>
    </source>
</evidence>
<evidence type="ECO:0000256" key="2">
    <source>
        <dbReference type="ARBA" id="ARBA00022771"/>
    </source>
</evidence>
<dbReference type="InterPro" id="IPR013087">
    <property type="entry name" value="Znf_C2H2_type"/>
</dbReference>
<dbReference type="Proteomes" id="UP000557566">
    <property type="component" value="Unassembled WGS sequence"/>
</dbReference>
<dbReference type="Gene3D" id="3.30.160.60">
    <property type="entry name" value="Classic Zinc Finger"/>
    <property type="match status" value="3"/>
</dbReference>
<dbReference type="PANTHER" id="PTHR23235:SF120">
    <property type="entry name" value="KRUPPEL-LIKE FACTOR 15"/>
    <property type="match status" value="1"/>
</dbReference>
<accession>A0A8H4PSB5</accession>
<evidence type="ECO:0000256" key="5">
    <source>
        <dbReference type="SAM" id="MobiDB-lite"/>
    </source>
</evidence>
<dbReference type="EMBL" id="JAAVMX010000004">
    <property type="protein sequence ID" value="KAF4509562.1"/>
    <property type="molecule type" value="Genomic_DNA"/>
</dbReference>
<dbReference type="PANTHER" id="PTHR23235">
    <property type="entry name" value="KRUEPPEL-LIKE TRANSCRIPTION FACTOR"/>
    <property type="match status" value="1"/>
</dbReference>
<keyword evidence="2 4" id="KW-0863">Zinc-finger</keyword>
<feature type="compositionally biased region" description="Polar residues" evidence="5">
    <location>
        <begin position="211"/>
        <end position="226"/>
    </location>
</feature>
<protein>
    <recommendedName>
        <fullName evidence="6">C2H2-type domain-containing protein</fullName>
    </recommendedName>
</protein>
<dbReference type="GO" id="GO:0008270">
    <property type="term" value="F:zinc ion binding"/>
    <property type="evidence" value="ECO:0007669"/>
    <property type="project" value="UniProtKB-KW"/>
</dbReference>
<feature type="domain" description="C2H2-type" evidence="6">
    <location>
        <begin position="302"/>
        <end position="332"/>
    </location>
</feature>
<keyword evidence="3" id="KW-0862">Zinc</keyword>
<dbReference type="SMART" id="SM00355">
    <property type="entry name" value="ZnF_C2H2"/>
    <property type="match status" value="3"/>
</dbReference>
<evidence type="ECO:0000256" key="4">
    <source>
        <dbReference type="PROSITE-ProRule" id="PRU00042"/>
    </source>
</evidence>
<dbReference type="SUPFAM" id="SSF57667">
    <property type="entry name" value="beta-beta-alpha zinc fingers"/>
    <property type="match status" value="2"/>
</dbReference>
<dbReference type="AlphaFoldDB" id="A0A8H4PSB5"/>
<feature type="domain" description="C2H2-type" evidence="6">
    <location>
        <begin position="270"/>
        <end position="299"/>
    </location>
</feature>
<gene>
    <name evidence="7" type="ORF">G6O67_003725</name>
</gene>
<proteinExistence type="predicted"/>
<keyword evidence="1" id="KW-0479">Metal-binding</keyword>
<evidence type="ECO:0000256" key="3">
    <source>
        <dbReference type="ARBA" id="ARBA00022833"/>
    </source>
</evidence>
<comment type="caution">
    <text evidence="7">The sequence shown here is derived from an EMBL/GenBank/DDBJ whole genome shotgun (WGS) entry which is preliminary data.</text>
</comment>
<name>A0A8H4PSB5_9HYPO</name>
<evidence type="ECO:0000313" key="8">
    <source>
        <dbReference type="Proteomes" id="UP000557566"/>
    </source>
</evidence>
<dbReference type="PROSITE" id="PS00028">
    <property type="entry name" value="ZINC_FINGER_C2H2_1"/>
    <property type="match status" value="2"/>
</dbReference>
<organism evidence="7 8">
    <name type="scientific">Ophiocordyceps sinensis</name>
    <dbReference type="NCBI Taxonomy" id="72228"/>
    <lineage>
        <taxon>Eukaryota</taxon>
        <taxon>Fungi</taxon>
        <taxon>Dikarya</taxon>
        <taxon>Ascomycota</taxon>
        <taxon>Pezizomycotina</taxon>
        <taxon>Sordariomycetes</taxon>
        <taxon>Hypocreomycetidae</taxon>
        <taxon>Hypocreales</taxon>
        <taxon>Ophiocordycipitaceae</taxon>
        <taxon>Ophiocordyceps</taxon>
    </lineage>
</organism>
<dbReference type="GO" id="GO:0000978">
    <property type="term" value="F:RNA polymerase II cis-regulatory region sequence-specific DNA binding"/>
    <property type="evidence" value="ECO:0007669"/>
    <property type="project" value="TreeGrafter"/>
</dbReference>
<dbReference type="PROSITE" id="PS50157">
    <property type="entry name" value="ZINC_FINGER_C2H2_2"/>
    <property type="match status" value="3"/>
</dbReference>
<dbReference type="OrthoDB" id="6910977at2759"/>
<evidence type="ECO:0000256" key="1">
    <source>
        <dbReference type="ARBA" id="ARBA00022723"/>
    </source>
</evidence>
<dbReference type="GO" id="GO:0000981">
    <property type="term" value="F:DNA-binding transcription factor activity, RNA polymerase II-specific"/>
    <property type="evidence" value="ECO:0007669"/>
    <property type="project" value="TreeGrafter"/>
</dbReference>
<feature type="region of interest" description="Disordered" evidence="5">
    <location>
        <begin position="1"/>
        <end position="21"/>
    </location>
</feature>
<keyword evidence="8" id="KW-1185">Reference proteome</keyword>